<dbReference type="EMBL" id="JACOQE010000001">
    <property type="protein sequence ID" value="MBC5738927.1"/>
    <property type="molecule type" value="Genomic_DNA"/>
</dbReference>
<proteinExistence type="predicted"/>
<keyword evidence="2" id="KW-1185">Reference proteome</keyword>
<protein>
    <recommendedName>
        <fullName evidence="3">SpoOB alpha-helical domain-containing protein</fullName>
    </recommendedName>
</protein>
<dbReference type="Proteomes" id="UP000633936">
    <property type="component" value="Unassembled WGS sequence"/>
</dbReference>
<name>A0ABR7HXE5_9FIRM</name>
<organism evidence="1 2">
    <name type="scientific">Blautia intestinalis</name>
    <dbReference type="NCBI Taxonomy" id="2763028"/>
    <lineage>
        <taxon>Bacteria</taxon>
        <taxon>Bacillati</taxon>
        <taxon>Bacillota</taxon>
        <taxon>Clostridia</taxon>
        <taxon>Lachnospirales</taxon>
        <taxon>Lachnospiraceae</taxon>
        <taxon>Blautia</taxon>
    </lineage>
</organism>
<dbReference type="RefSeq" id="WP_147348524.1">
    <property type="nucleotide sequence ID" value="NZ_JACOQE010000001.1"/>
</dbReference>
<comment type="caution">
    <text evidence="1">The sequence shown here is derived from an EMBL/GenBank/DDBJ whole genome shotgun (WGS) entry which is preliminary data.</text>
</comment>
<evidence type="ECO:0008006" key="3">
    <source>
        <dbReference type="Google" id="ProtNLM"/>
    </source>
</evidence>
<accession>A0ABR7HXE5</accession>
<evidence type="ECO:0000313" key="2">
    <source>
        <dbReference type="Proteomes" id="UP000633936"/>
    </source>
</evidence>
<gene>
    <name evidence="1" type="ORF">H8Z79_00390</name>
</gene>
<sequence length="78" mass="9173">MELLKQQMEVSEEMKQEYVKIRKWNHDIENHLLSLEYLTRTRKADEAERYCSSVLLNSSKPEEQPSACISVSQEDSVL</sequence>
<evidence type="ECO:0000313" key="1">
    <source>
        <dbReference type="EMBL" id="MBC5738927.1"/>
    </source>
</evidence>
<reference evidence="1 2" key="1">
    <citation type="submission" date="2020-08" db="EMBL/GenBank/DDBJ databases">
        <title>Genome public.</title>
        <authorList>
            <person name="Liu C."/>
            <person name="Sun Q."/>
        </authorList>
    </citation>
    <scope>NUCLEOTIDE SEQUENCE [LARGE SCALE GENOMIC DNA]</scope>
    <source>
        <strain evidence="1 2">27-44</strain>
    </source>
</reference>